<evidence type="ECO:0000313" key="3">
    <source>
        <dbReference type="Proteomes" id="UP000295247"/>
    </source>
</evidence>
<feature type="domain" description="Glycosyl hydrolase family 13 catalytic" evidence="1">
    <location>
        <begin position="5"/>
        <end position="325"/>
    </location>
</feature>
<comment type="caution">
    <text evidence="2">The sequence shown here is derived from an EMBL/GenBank/DDBJ whole genome shotgun (WGS) entry which is preliminary data.</text>
</comment>
<reference evidence="2 3" key="1">
    <citation type="submission" date="2019-03" db="EMBL/GenBank/DDBJ databases">
        <title>Genomic Encyclopedia of Type Strains, Phase IV (KMG-IV): sequencing the most valuable type-strain genomes for metagenomic binning, comparative biology and taxonomic classification.</title>
        <authorList>
            <person name="Goeker M."/>
        </authorList>
    </citation>
    <scope>NUCLEOTIDE SEQUENCE [LARGE SCALE GENOMIC DNA]</scope>
    <source>
        <strain evidence="2 3">DSM 203</strain>
    </source>
</reference>
<dbReference type="InterPro" id="IPR017853">
    <property type="entry name" value="GH"/>
</dbReference>
<dbReference type="Gene3D" id="3.20.20.80">
    <property type="entry name" value="Glycosidases"/>
    <property type="match status" value="1"/>
</dbReference>
<dbReference type="Proteomes" id="UP000295247">
    <property type="component" value="Unassembled WGS sequence"/>
</dbReference>
<gene>
    <name evidence="2" type="ORF">EDC29_102185</name>
</gene>
<dbReference type="RefSeq" id="WP_123143435.1">
    <property type="nucleotide sequence ID" value="NZ_NRRH01000006.1"/>
</dbReference>
<accession>A0A4R4AGF8</accession>
<dbReference type="EMBL" id="SMDC01000002">
    <property type="protein sequence ID" value="TCW38293.1"/>
    <property type="molecule type" value="Genomic_DNA"/>
</dbReference>
<evidence type="ECO:0000259" key="1">
    <source>
        <dbReference type="SMART" id="SM00642"/>
    </source>
</evidence>
<sequence>MKLYNLFPRLCGPLDEWTPHLERAADLGFDWVFVNPIQKRGRSDSLYSITDYFAISRDFLRPGSRTPHKRQVRAMISEAEHLGMRVMIDLVINHCAIDSRLVRNHPEWFVREGQRVANAACIEADGTRVVWEDLAQFDWHNTSDREGLFGYCLEVVEHLIALGFRGFRCDAAYQVPAAVWHRLIEHVQRDHPEVVFVAETLGCSPEQTRETAAAGFDAIFNSGKWWDLASPWLLEQYDATRALVPSIGFPESHDTARLYAESGGNPHALEQRYLFAALFSGGVLMPIGYEFGFARRLDVVATRPTHWETPNLDLGDFIRHVNAIKDAHPVFQGEGPVRIIPLDNPAVLLLHKRAEDGAGEALIALNKDIEQRQWLHVDDLYRHLERPAPLRDCSFQWAMDYLPTPFDFELGPGMARVLVTGD</sequence>
<evidence type="ECO:0000313" key="2">
    <source>
        <dbReference type="EMBL" id="TCW38293.1"/>
    </source>
</evidence>
<dbReference type="InterPro" id="IPR032792">
    <property type="entry name" value="AGL_glucanoTrfase"/>
</dbReference>
<protein>
    <submittedName>
        <fullName evidence="2">Starch synthase (Maltosyl-transferring)</fullName>
    </submittedName>
</protein>
<dbReference type="PANTHER" id="PTHR47786">
    <property type="entry name" value="ALPHA-1,4-GLUCAN:MALTOSE-1-PHOSPHATE MALTOSYLTRANSFERASE"/>
    <property type="match status" value="1"/>
</dbReference>
<dbReference type="InterPro" id="IPR006047">
    <property type="entry name" value="GH13_cat_dom"/>
</dbReference>
<dbReference type="SUPFAM" id="SSF51445">
    <property type="entry name" value="(Trans)glycosidases"/>
    <property type="match status" value="1"/>
</dbReference>
<dbReference type="Pfam" id="PF14701">
    <property type="entry name" value="hDGE_amylase"/>
    <property type="match status" value="1"/>
</dbReference>
<dbReference type="AlphaFoldDB" id="A0A4R4AGF8"/>
<dbReference type="GO" id="GO:0005975">
    <property type="term" value="P:carbohydrate metabolic process"/>
    <property type="evidence" value="ECO:0007669"/>
    <property type="project" value="InterPro"/>
</dbReference>
<proteinExistence type="predicted"/>
<dbReference type="SMART" id="SM00642">
    <property type="entry name" value="Aamy"/>
    <property type="match status" value="1"/>
</dbReference>
<organism evidence="2 3">
    <name type="scientific">Marichromatium gracile</name>
    <name type="common">Chromatium gracile</name>
    <dbReference type="NCBI Taxonomy" id="1048"/>
    <lineage>
        <taxon>Bacteria</taxon>
        <taxon>Pseudomonadati</taxon>
        <taxon>Pseudomonadota</taxon>
        <taxon>Gammaproteobacteria</taxon>
        <taxon>Chromatiales</taxon>
        <taxon>Chromatiaceae</taxon>
        <taxon>Marichromatium</taxon>
    </lineage>
</organism>
<name>A0A4R4AGF8_MARGR</name>
<dbReference type="PANTHER" id="PTHR47786:SF2">
    <property type="entry name" value="GLYCOSYL HYDROLASE FAMILY 13 CATALYTIC DOMAIN-CONTAINING PROTEIN"/>
    <property type="match status" value="1"/>
</dbReference>